<evidence type="ECO:0000313" key="4">
    <source>
        <dbReference type="Proteomes" id="UP000284842"/>
    </source>
</evidence>
<sequence length="797" mass="85578">MLLSSFRVAVQGTKSQRFNLVISSKCRCDHLRQFSSTCRRLQAEQVDSGLTPTERIRNIAIIAHVDHGKTTLVDQLLRQSGTVKPLSALEQLQYTPTSNTGSSAAGSTSMTSDSQIEDGFVTRVMDSNDLERERGITILSKCTSVDYNGNLINIVDTPGHADFGGEVERIMSMVDGVALVVDATEGPMTQTRFVLSKALSRGLRPLVVMNKADRPTSRPQQVESDLFDLFATLGATDEQAEYPLVYASAKQGWATDVLPQPNSEPASTSMTPLFNLIMSHVPAPVHLSRDGPFSMLTVQIEADPYVGILYLGRIQSGVLNIGDTLWALNAAGEKVGEGKVKKLYGRRGLERLEKDSAGAGEIVSIAGIKCSSSGIGVNLTLVHPDGWGKEGPAPLPTTPIDPPTISIHVHANDSPLAGKEGTKLTSQLIRERIYKEAETNVALTVLPGPTSESLELRGRGVLHLGVLLETMRREGFELSVGPPKAVMKPDPDHKGSWLEPIEECTVFVREDYAGTVVQKLTMRKGEMKSYDSGEPEEGWVRIVMDIPARGLIGYMAGEFGNDVHGQGTINHIFKGYEPFKGVIDTGRNGALISMASGESSGYAMAPLQARGTLFIHPQTQVYPGMVIGEASKASELYLNPCVKKQLTNIRAAAADEKIVLASPRVMTLEESLAYMGDDELVEITPSSIRLRKRDLEAARKVSSTPTSIGFSGQGVTPIPIQLAEIKLLDNAFGDGLTSSGIGPNANNEYLALRPIVNSANFSSAASPLPVPILALIVSSAAIGGVLLQASSPLIQPY</sequence>
<proteinExistence type="predicted"/>
<dbReference type="SUPFAM" id="SSF50447">
    <property type="entry name" value="Translation proteins"/>
    <property type="match status" value="1"/>
</dbReference>
<dbReference type="InterPro" id="IPR042116">
    <property type="entry name" value="TypA/BipA_C"/>
</dbReference>
<dbReference type="InterPro" id="IPR048876">
    <property type="entry name" value="BipA_C"/>
</dbReference>
<dbReference type="PROSITE" id="PS51722">
    <property type="entry name" value="G_TR_2"/>
    <property type="match status" value="1"/>
</dbReference>
<dbReference type="InterPro" id="IPR031157">
    <property type="entry name" value="G_TR_CS"/>
</dbReference>
<keyword evidence="4" id="KW-1185">Reference proteome</keyword>
<feature type="domain" description="Tr-type G" evidence="2">
    <location>
        <begin position="54"/>
        <end position="285"/>
    </location>
</feature>
<feature type="compositionally biased region" description="Low complexity" evidence="1">
    <location>
        <begin position="95"/>
        <end position="113"/>
    </location>
</feature>
<dbReference type="Pfam" id="PF00009">
    <property type="entry name" value="GTP_EFTU"/>
    <property type="match status" value="1"/>
</dbReference>
<dbReference type="Pfam" id="PF00679">
    <property type="entry name" value="EFG_C"/>
    <property type="match status" value="1"/>
</dbReference>
<dbReference type="GO" id="GO:0005525">
    <property type="term" value="F:GTP binding"/>
    <property type="evidence" value="ECO:0007669"/>
    <property type="project" value="InterPro"/>
</dbReference>
<dbReference type="GO" id="GO:0005829">
    <property type="term" value="C:cytosol"/>
    <property type="evidence" value="ECO:0007669"/>
    <property type="project" value="TreeGrafter"/>
</dbReference>
<dbReference type="InterPro" id="IPR027417">
    <property type="entry name" value="P-loop_NTPase"/>
</dbReference>
<dbReference type="InterPro" id="IPR047041">
    <property type="entry name" value="BipA_GTP-bd_dom"/>
</dbReference>
<dbReference type="PROSITE" id="PS00301">
    <property type="entry name" value="G_TR_1"/>
    <property type="match status" value="1"/>
</dbReference>
<dbReference type="Gene3D" id="3.30.70.870">
    <property type="entry name" value="Elongation Factor G (Translational Gtpase), domain 3"/>
    <property type="match status" value="1"/>
</dbReference>
<dbReference type="SUPFAM" id="SSF54980">
    <property type="entry name" value="EF-G C-terminal domain-like"/>
    <property type="match status" value="2"/>
</dbReference>
<gene>
    <name evidence="3" type="ORF">CVT24_005983</name>
</gene>
<dbReference type="Proteomes" id="UP000284842">
    <property type="component" value="Unassembled WGS sequence"/>
</dbReference>
<evidence type="ECO:0000259" key="2">
    <source>
        <dbReference type="PROSITE" id="PS51722"/>
    </source>
</evidence>
<name>A0A409VE77_9AGAR</name>
<dbReference type="Gene3D" id="2.40.30.10">
    <property type="entry name" value="Translation factors"/>
    <property type="match status" value="1"/>
</dbReference>
<dbReference type="OrthoDB" id="364892at2759"/>
<dbReference type="PANTHER" id="PTHR42908">
    <property type="entry name" value="TRANSLATION ELONGATION FACTOR-RELATED"/>
    <property type="match status" value="1"/>
</dbReference>
<protein>
    <recommendedName>
        <fullName evidence="2">Tr-type G domain-containing protein</fullName>
    </recommendedName>
</protein>
<evidence type="ECO:0000313" key="3">
    <source>
        <dbReference type="EMBL" id="PPQ63037.1"/>
    </source>
</evidence>
<dbReference type="InterPro" id="IPR000795">
    <property type="entry name" value="T_Tr_GTP-bd_dom"/>
</dbReference>
<comment type="caution">
    <text evidence="3">The sequence shown here is derived from an EMBL/GenBank/DDBJ whole genome shotgun (WGS) entry which is preliminary data.</text>
</comment>
<dbReference type="PRINTS" id="PR00315">
    <property type="entry name" value="ELONGATNFCT"/>
</dbReference>
<dbReference type="AlphaFoldDB" id="A0A409VE77"/>
<organism evidence="3 4">
    <name type="scientific">Panaeolus cyanescens</name>
    <dbReference type="NCBI Taxonomy" id="181874"/>
    <lineage>
        <taxon>Eukaryota</taxon>
        <taxon>Fungi</taxon>
        <taxon>Dikarya</taxon>
        <taxon>Basidiomycota</taxon>
        <taxon>Agaricomycotina</taxon>
        <taxon>Agaricomycetes</taxon>
        <taxon>Agaricomycetidae</taxon>
        <taxon>Agaricales</taxon>
        <taxon>Agaricineae</taxon>
        <taxon>Galeropsidaceae</taxon>
        <taxon>Panaeolus</taxon>
    </lineage>
</organism>
<dbReference type="Gene3D" id="3.40.50.300">
    <property type="entry name" value="P-loop containing nucleotide triphosphate hydrolases"/>
    <property type="match status" value="1"/>
</dbReference>
<dbReference type="InterPro" id="IPR035651">
    <property type="entry name" value="BipA_V"/>
</dbReference>
<reference evidence="3 4" key="1">
    <citation type="journal article" date="2018" name="Evol. Lett.">
        <title>Horizontal gene cluster transfer increased hallucinogenic mushroom diversity.</title>
        <authorList>
            <person name="Reynolds H.T."/>
            <person name="Vijayakumar V."/>
            <person name="Gluck-Thaler E."/>
            <person name="Korotkin H.B."/>
            <person name="Matheny P.B."/>
            <person name="Slot J.C."/>
        </authorList>
    </citation>
    <scope>NUCLEOTIDE SEQUENCE [LARGE SCALE GENOMIC DNA]</scope>
    <source>
        <strain evidence="3 4">2629</strain>
    </source>
</reference>
<dbReference type="InterPro" id="IPR009000">
    <property type="entry name" value="Transl_B-barrel_sf"/>
</dbReference>
<feature type="region of interest" description="Disordered" evidence="1">
    <location>
        <begin position="94"/>
        <end position="113"/>
    </location>
</feature>
<dbReference type="EMBL" id="NHTK01006133">
    <property type="protein sequence ID" value="PPQ63037.1"/>
    <property type="molecule type" value="Genomic_DNA"/>
</dbReference>
<dbReference type="Gene3D" id="3.30.70.240">
    <property type="match status" value="1"/>
</dbReference>
<dbReference type="Pfam" id="PF21018">
    <property type="entry name" value="BipA_C"/>
    <property type="match status" value="1"/>
</dbReference>
<dbReference type="InterPro" id="IPR000640">
    <property type="entry name" value="EFG_V-like"/>
</dbReference>
<dbReference type="InterPro" id="IPR035647">
    <property type="entry name" value="EFG_III/V"/>
</dbReference>
<dbReference type="InterPro" id="IPR005225">
    <property type="entry name" value="Small_GTP-bd"/>
</dbReference>
<dbReference type="GO" id="GO:1990904">
    <property type="term" value="C:ribonucleoprotein complex"/>
    <property type="evidence" value="ECO:0007669"/>
    <property type="project" value="TreeGrafter"/>
</dbReference>
<evidence type="ECO:0000256" key="1">
    <source>
        <dbReference type="SAM" id="MobiDB-lite"/>
    </source>
</evidence>
<dbReference type="NCBIfam" id="TIGR00231">
    <property type="entry name" value="small_GTP"/>
    <property type="match status" value="1"/>
</dbReference>
<dbReference type="STRING" id="181874.A0A409VE77"/>
<dbReference type="SUPFAM" id="SSF52540">
    <property type="entry name" value="P-loop containing nucleoside triphosphate hydrolases"/>
    <property type="match status" value="1"/>
</dbReference>
<dbReference type="CDD" id="cd03710">
    <property type="entry name" value="BipA_TypA_C"/>
    <property type="match status" value="1"/>
</dbReference>
<dbReference type="Gene3D" id="2.40.50.250">
    <property type="entry name" value="bipa protein"/>
    <property type="match status" value="1"/>
</dbReference>
<accession>A0A409VE77</accession>
<dbReference type="InParanoid" id="A0A409VE77"/>
<dbReference type="CDD" id="cd01891">
    <property type="entry name" value="TypA_BipA"/>
    <property type="match status" value="1"/>
</dbReference>
<dbReference type="PANTHER" id="PTHR42908:SF8">
    <property type="entry name" value="TR-TYPE G DOMAIN-CONTAINING PROTEIN"/>
    <property type="match status" value="1"/>
</dbReference>
<dbReference type="GO" id="GO:0003924">
    <property type="term" value="F:GTPase activity"/>
    <property type="evidence" value="ECO:0007669"/>
    <property type="project" value="InterPro"/>
</dbReference>